<sequence length="224" mass="25615">MIKWMQNLFSSPKTEENTNNIKPEVHEHQKNNIKKVSNKFLIVGLGNIGSEYVNTRHNIGFKVLDFLAKKEGIPFETVKLGALAEYKFKGRTFFLLKPNTYMNLSGKAVKFWMDKENIPLENIFVITDDLNLSFGTIRIRKKGSDGGHNGLKNINQILGTQEYTRFRFGISDEFKKGQQINYVLGDWDENEQAKLPERLELASEIIRSFGTAGVENTMTTFNGK</sequence>
<dbReference type="Gene3D" id="3.40.50.1470">
    <property type="entry name" value="Peptidyl-tRNA hydrolase"/>
    <property type="match status" value="1"/>
</dbReference>
<dbReference type="GO" id="GO:0006515">
    <property type="term" value="P:protein quality control for misfolded or incompletely synthesized proteins"/>
    <property type="evidence" value="ECO:0007669"/>
    <property type="project" value="UniProtKB-UniRule"/>
</dbReference>
<feature type="binding site" evidence="7">
    <location>
        <position position="52"/>
    </location>
    <ligand>
        <name>tRNA</name>
        <dbReference type="ChEBI" id="CHEBI:17843"/>
    </ligand>
</feature>
<evidence type="ECO:0000256" key="6">
    <source>
        <dbReference type="ARBA" id="ARBA00050038"/>
    </source>
</evidence>
<dbReference type="Pfam" id="PF01195">
    <property type="entry name" value="Pept_tRNA_hydro"/>
    <property type="match status" value="1"/>
</dbReference>
<dbReference type="GO" id="GO:0005737">
    <property type="term" value="C:cytoplasm"/>
    <property type="evidence" value="ECO:0007669"/>
    <property type="project" value="UniProtKB-SubCell"/>
</dbReference>
<comment type="catalytic activity">
    <reaction evidence="7 8">
        <text>an N-acyl-L-alpha-aminoacyl-tRNA + H2O = an N-acyl-L-amino acid + a tRNA + H(+)</text>
        <dbReference type="Rhea" id="RHEA:54448"/>
        <dbReference type="Rhea" id="RHEA-COMP:10123"/>
        <dbReference type="Rhea" id="RHEA-COMP:13883"/>
        <dbReference type="ChEBI" id="CHEBI:15377"/>
        <dbReference type="ChEBI" id="CHEBI:15378"/>
        <dbReference type="ChEBI" id="CHEBI:59874"/>
        <dbReference type="ChEBI" id="CHEBI:78442"/>
        <dbReference type="ChEBI" id="CHEBI:138191"/>
        <dbReference type="EC" id="3.1.1.29"/>
    </reaction>
</comment>
<accession>A0AAC9N4Y7</accession>
<feature type="site" description="Stabilizes the basic form of H active site to accept a proton" evidence="7">
    <location>
        <position position="128"/>
    </location>
</feature>
<dbReference type="EC" id="3.1.1.29" evidence="1 7"/>
<feature type="region of interest" description="Disordered" evidence="10">
    <location>
        <begin position="1"/>
        <end position="21"/>
    </location>
</feature>
<keyword evidence="3 7" id="KW-0378">Hydrolase</keyword>
<dbReference type="EMBL" id="CP017479">
    <property type="protein sequence ID" value="AOW08936.1"/>
    <property type="molecule type" value="Genomic_DNA"/>
</dbReference>
<keyword evidence="4 7" id="KW-0694">RNA-binding</keyword>
<dbReference type="PROSITE" id="PS01196">
    <property type="entry name" value="PEPT_TRNA_HYDROL_2"/>
    <property type="match status" value="1"/>
</dbReference>
<comment type="similarity">
    <text evidence="5 7 9">Belongs to the PTH family.</text>
</comment>
<feature type="compositionally biased region" description="Polar residues" evidence="10">
    <location>
        <begin position="7"/>
        <end position="21"/>
    </location>
</feature>
<keyword evidence="7" id="KW-0963">Cytoplasm</keyword>
<gene>
    <name evidence="7" type="primary">pth</name>
    <name evidence="11" type="ORF">EM308_05110</name>
</gene>
<comment type="function">
    <text evidence="7">Hydrolyzes ribosome-free peptidyl-tRNAs (with 1 or more amino acids incorporated), which drop off the ribosome during protein synthesis, or as a result of ribosome stalling.</text>
</comment>
<dbReference type="KEGG" id="fgl:EM308_05110"/>
<feature type="binding site" evidence="7">
    <location>
        <position position="103"/>
    </location>
    <ligand>
        <name>tRNA</name>
        <dbReference type="ChEBI" id="CHEBI:17843"/>
    </ligand>
</feature>
<dbReference type="InterPro" id="IPR018171">
    <property type="entry name" value="Pept_tRNA_hydro_CS"/>
</dbReference>
<dbReference type="Proteomes" id="UP000175968">
    <property type="component" value="Chromosome"/>
</dbReference>
<dbReference type="NCBIfam" id="TIGR00447">
    <property type="entry name" value="pth"/>
    <property type="match status" value="1"/>
</dbReference>
<dbReference type="AlphaFoldDB" id="A0AAC9N4Y7"/>
<dbReference type="PROSITE" id="PS01195">
    <property type="entry name" value="PEPT_TRNA_HYDROL_1"/>
    <property type="match status" value="1"/>
</dbReference>
<keyword evidence="12" id="KW-1185">Reference proteome</keyword>
<comment type="subunit">
    <text evidence="7">Monomer.</text>
</comment>
<dbReference type="GO" id="GO:0072344">
    <property type="term" value="P:rescue of stalled ribosome"/>
    <property type="evidence" value="ECO:0007669"/>
    <property type="project" value="UniProtKB-UniRule"/>
</dbReference>
<dbReference type="SUPFAM" id="SSF53178">
    <property type="entry name" value="Peptidyl-tRNA hydrolase-like"/>
    <property type="match status" value="1"/>
</dbReference>
<dbReference type="PANTHER" id="PTHR17224:SF1">
    <property type="entry name" value="PEPTIDYL-TRNA HYDROLASE"/>
    <property type="match status" value="1"/>
</dbReference>
<evidence type="ECO:0000256" key="7">
    <source>
        <dbReference type="HAMAP-Rule" id="MF_00083"/>
    </source>
</evidence>
<evidence type="ECO:0000313" key="12">
    <source>
        <dbReference type="Proteomes" id="UP000175968"/>
    </source>
</evidence>
<reference evidence="11 12" key="1">
    <citation type="submission" date="2016-10" db="EMBL/GenBank/DDBJ databases">
        <title>Flavobacterium gilvum sp. nov., isolated from stream water.</title>
        <authorList>
            <person name="Shin S.-K."/>
            <person name="Cho Y.-J."/>
            <person name="Yi H."/>
        </authorList>
    </citation>
    <scope>NUCLEOTIDE SEQUENCE [LARGE SCALE GENOMIC DNA]</scope>
    <source>
        <strain evidence="11 12">EM1308</strain>
    </source>
</reference>
<dbReference type="RefSeq" id="WP_035633477.1">
    <property type="nucleotide sequence ID" value="NZ_CP017479.1"/>
</dbReference>
<feature type="binding site" evidence="7">
    <location>
        <position position="149"/>
    </location>
    <ligand>
        <name>tRNA</name>
        <dbReference type="ChEBI" id="CHEBI:17843"/>
    </ligand>
</feature>
<evidence type="ECO:0000256" key="8">
    <source>
        <dbReference type="RuleBase" id="RU000673"/>
    </source>
</evidence>
<dbReference type="HAMAP" id="MF_00083">
    <property type="entry name" value="Pept_tRNA_hydro_bact"/>
    <property type="match status" value="1"/>
</dbReference>
<evidence type="ECO:0000256" key="9">
    <source>
        <dbReference type="RuleBase" id="RU004320"/>
    </source>
</evidence>
<evidence type="ECO:0000256" key="3">
    <source>
        <dbReference type="ARBA" id="ARBA00022801"/>
    </source>
</evidence>
<protein>
    <recommendedName>
        <fullName evidence="6 7">Peptidyl-tRNA hydrolase</fullName>
        <shortName evidence="7">Pth</shortName>
        <ecNumber evidence="1 7">3.1.1.29</ecNumber>
    </recommendedName>
</protein>
<dbReference type="FunFam" id="3.40.50.1470:FF:000001">
    <property type="entry name" value="Peptidyl-tRNA hydrolase"/>
    <property type="match status" value="1"/>
</dbReference>
<feature type="active site" description="Proton acceptor" evidence="7">
    <location>
        <position position="57"/>
    </location>
</feature>
<feature type="binding site" evidence="7">
    <location>
        <position position="101"/>
    </location>
    <ligand>
        <name>tRNA</name>
        <dbReference type="ChEBI" id="CHEBI:17843"/>
    </ligand>
</feature>
<feature type="site" description="Discriminates between blocked and unblocked aminoacyl-tRNA" evidence="7">
    <location>
        <position position="47"/>
    </location>
</feature>
<evidence type="ECO:0000256" key="5">
    <source>
        <dbReference type="ARBA" id="ARBA00038063"/>
    </source>
</evidence>
<keyword evidence="2 7" id="KW-0820">tRNA-binding</keyword>
<dbReference type="CDD" id="cd00462">
    <property type="entry name" value="PTH"/>
    <property type="match status" value="1"/>
</dbReference>
<evidence type="ECO:0000256" key="4">
    <source>
        <dbReference type="ARBA" id="ARBA00022884"/>
    </source>
</evidence>
<dbReference type="GO" id="GO:0004045">
    <property type="term" value="F:peptidyl-tRNA hydrolase activity"/>
    <property type="evidence" value="ECO:0007669"/>
    <property type="project" value="UniProtKB-UniRule"/>
</dbReference>
<dbReference type="PANTHER" id="PTHR17224">
    <property type="entry name" value="PEPTIDYL-TRNA HYDROLASE"/>
    <property type="match status" value="1"/>
</dbReference>
<organism evidence="11 12">
    <name type="scientific">Flavobacterium gilvum</name>
    <dbReference type="NCBI Taxonomy" id="1492737"/>
    <lineage>
        <taxon>Bacteria</taxon>
        <taxon>Pseudomonadati</taxon>
        <taxon>Bacteroidota</taxon>
        <taxon>Flavobacteriia</taxon>
        <taxon>Flavobacteriales</taxon>
        <taxon>Flavobacteriaceae</taxon>
        <taxon>Flavobacterium</taxon>
    </lineage>
</organism>
<comment type="function">
    <text evidence="7">Catalyzes the release of premature peptidyl moieties from peptidyl-tRNA molecules trapped in stalled 50S ribosomal subunits, and thus maintains levels of free tRNAs and 50S ribosomes.</text>
</comment>
<comment type="subcellular location">
    <subcellularLocation>
        <location evidence="7">Cytoplasm</location>
    </subcellularLocation>
</comment>
<dbReference type="InterPro" id="IPR001328">
    <property type="entry name" value="Pept_tRNA_hydro"/>
</dbReference>
<name>A0AAC9N4Y7_9FLAO</name>
<evidence type="ECO:0000256" key="2">
    <source>
        <dbReference type="ARBA" id="ARBA00022555"/>
    </source>
</evidence>
<dbReference type="GO" id="GO:0000049">
    <property type="term" value="F:tRNA binding"/>
    <property type="evidence" value="ECO:0007669"/>
    <property type="project" value="UniProtKB-UniRule"/>
</dbReference>
<evidence type="ECO:0000256" key="10">
    <source>
        <dbReference type="SAM" id="MobiDB-lite"/>
    </source>
</evidence>
<proteinExistence type="inferred from homology"/>
<evidence type="ECO:0000256" key="1">
    <source>
        <dbReference type="ARBA" id="ARBA00013260"/>
    </source>
</evidence>
<dbReference type="InterPro" id="IPR036416">
    <property type="entry name" value="Pept_tRNA_hydro_sf"/>
</dbReference>
<evidence type="ECO:0000313" key="11">
    <source>
        <dbReference type="EMBL" id="AOW08936.1"/>
    </source>
</evidence>